<dbReference type="InterPro" id="IPR000683">
    <property type="entry name" value="Gfo/Idh/MocA-like_OxRdtase_N"/>
</dbReference>
<dbReference type="AlphaFoldDB" id="A0A5C7AT25"/>
<dbReference type="InterPro" id="IPR050463">
    <property type="entry name" value="Gfo/Idh/MocA_oxidrdct_glycsds"/>
</dbReference>
<evidence type="ECO:0000313" key="4">
    <source>
        <dbReference type="EMBL" id="TXE11541.1"/>
    </source>
</evidence>
<accession>A0A5C7AT25</accession>
<evidence type="ECO:0000256" key="1">
    <source>
        <dbReference type="ARBA" id="ARBA00023002"/>
    </source>
</evidence>
<dbReference type="Gene3D" id="3.40.50.720">
    <property type="entry name" value="NAD(P)-binding Rossmann-like Domain"/>
    <property type="match status" value="1"/>
</dbReference>
<dbReference type="Gene3D" id="3.30.360.10">
    <property type="entry name" value="Dihydrodipicolinate Reductase, domain 2"/>
    <property type="match status" value="1"/>
</dbReference>
<dbReference type="Proteomes" id="UP000321790">
    <property type="component" value="Unassembled WGS sequence"/>
</dbReference>
<feature type="domain" description="Gfo/Idh/MocA-like oxidoreductase N-terminal" evidence="2">
    <location>
        <begin position="11"/>
        <end position="131"/>
    </location>
</feature>
<dbReference type="SUPFAM" id="SSF51735">
    <property type="entry name" value="NAD(P)-binding Rossmann-fold domains"/>
    <property type="match status" value="1"/>
</dbReference>
<sequence length="331" mass="37154">METALPPNKTIKWGIIGCGNVTEIKSGPPYKLTEGFDLIAVMRRDEAKVKDYAKRHQIKKYYTNAEALINDTDVDAVYIATPPDTHKFYALKVAKAGKICCIEKPMTPSYKDSLVIYNTFKERNIPLFVAYYRRSLPRFKQIKTWIDNGAIGEIRHINWQQCKPASVLDKSGEYNWRTDANIAPGGYFDDLASHGLDLFTQLLGNIVNATGFATNQQGLYSAKDAVTASWLHSNGATGCASWNFASSLHLDDVTIYGSKGTINFAVFHEKPLVLTTASKTTSIEIENPKHIQQFHIEGMRNQLLYNNYKHPSTGKTALHTNWVMDKILGKI</sequence>
<dbReference type="GO" id="GO:0016491">
    <property type="term" value="F:oxidoreductase activity"/>
    <property type="evidence" value="ECO:0007669"/>
    <property type="project" value="UniProtKB-KW"/>
</dbReference>
<evidence type="ECO:0000313" key="5">
    <source>
        <dbReference type="Proteomes" id="UP000321790"/>
    </source>
</evidence>
<dbReference type="PANTHER" id="PTHR43818:SF11">
    <property type="entry name" value="BCDNA.GH03377"/>
    <property type="match status" value="1"/>
</dbReference>
<dbReference type="SUPFAM" id="SSF55347">
    <property type="entry name" value="Glyceraldehyde-3-phosphate dehydrogenase-like, C-terminal domain"/>
    <property type="match status" value="1"/>
</dbReference>
<dbReference type="InterPro" id="IPR036291">
    <property type="entry name" value="NAD(P)-bd_dom_sf"/>
</dbReference>
<reference evidence="5" key="1">
    <citation type="submission" date="2019-08" db="EMBL/GenBank/DDBJ databases">
        <title>Seonamhaeicola sediminis sp. nov., isolated from marine sediment.</title>
        <authorList>
            <person name="Cao W.R."/>
        </authorList>
    </citation>
    <scope>NUCLEOTIDE SEQUENCE [LARGE SCALE GENOMIC DNA]</scope>
    <source>
        <strain evidence="5">Gy8</strain>
    </source>
</reference>
<dbReference type="Pfam" id="PF22725">
    <property type="entry name" value="GFO_IDH_MocA_C3"/>
    <property type="match status" value="1"/>
</dbReference>
<dbReference type="Pfam" id="PF01408">
    <property type="entry name" value="GFO_IDH_MocA"/>
    <property type="match status" value="1"/>
</dbReference>
<evidence type="ECO:0000259" key="3">
    <source>
        <dbReference type="Pfam" id="PF22725"/>
    </source>
</evidence>
<keyword evidence="1" id="KW-0560">Oxidoreductase</keyword>
<protein>
    <submittedName>
        <fullName evidence="4">Gfo/Idh/MocA family oxidoreductase</fullName>
    </submittedName>
</protein>
<organism evidence="4 5">
    <name type="scientific">Seonamhaeicola algicola</name>
    <dbReference type="NCBI Taxonomy" id="1719036"/>
    <lineage>
        <taxon>Bacteria</taxon>
        <taxon>Pseudomonadati</taxon>
        <taxon>Bacteroidota</taxon>
        <taxon>Flavobacteriia</taxon>
        <taxon>Flavobacteriales</taxon>
        <taxon>Flavobacteriaceae</taxon>
    </lineage>
</organism>
<evidence type="ECO:0000259" key="2">
    <source>
        <dbReference type="Pfam" id="PF01408"/>
    </source>
</evidence>
<keyword evidence="5" id="KW-1185">Reference proteome</keyword>
<gene>
    <name evidence="4" type="ORF">FUA26_05590</name>
</gene>
<dbReference type="PANTHER" id="PTHR43818">
    <property type="entry name" value="BCDNA.GH03377"/>
    <property type="match status" value="1"/>
</dbReference>
<dbReference type="EMBL" id="VOSC01000019">
    <property type="protein sequence ID" value="TXE11541.1"/>
    <property type="molecule type" value="Genomic_DNA"/>
</dbReference>
<proteinExistence type="predicted"/>
<feature type="domain" description="GFO/IDH/MocA-like oxidoreductase" evidence="3">
    <location>
        <begin position="139"/>
        <end position="262"/>
    </location>
</feature>
<name>A0A5C7AT25_9FLAO</name>
<comment type="caution">
    <text evidence="4">The sequence shown here is derived from an EMBL/GenBank/DDBJ whole genome shotgun (WGS) entry which is preliminary data.</text>
</comment>
<dbReference type="OrthoDB" id="9795543at2"/>
<dbReference type="InterPro" id="IPR055170">
    <property type="entry name" value="GFO_IDH_MocA-like_dom"/>
</dbReference>
<dbReference type="RefSeq" id="WP_147132774.1">
    <property type="nucleotide sequence ID" value="NZ_VOSC01000019.1"/>
</dbReference>
<dbReference type="GO" id="GO:0000166">
    <property type="term" value="F:nucleotide binding"/>
    <property type="evidence" value="ECO:0007669"/>
    <property type="project" value="InterPro"/>
</dbReference>